<dbReference type="InterPro" id="IPR013320">
    <property type="entry name" value="ConA-like_dom_sf"/>
</dbReference>
<evidence type="ECO:0000256" key="7">
    <source>
        <dbReference type="ARBA" id="ARBA00023157"/>
    </source>
</evidence>
<dbReference type="Pfam" id="PF02210">
    <property type="entry name" value="Laminin_G_2"/>
    <property type="match status" value="5"/>
</dbReference>
<dbReference type="PANTHER" id="PTHR15036:SF89">
    <property type="entry name" value="NEUREXIN 1, ISOFORM F"/>
    <property type="match status" value="1"/>
</dbReference>
<feature type="domain" description="EGF-like" evidence="11">
    <location>
        <begin position="828"/>
        <end position="865"/>
    </location>
</feature>
<dbReference type="Proteomes" id="UP000762676">
    <property type="component" value="Unassembled WGS sequence"/>
</dbReference>
<dbReference type="FunFam" id="2.10.25.10:FF:000015">
    <property type="entry name" value="neurexin-1 isoform X1"/>
    <property type="match status" value="1"/>
</dbReference>
<evidence type="ECO:0000256" key="6">
    <source>
        <dbReference type="ARBA" id="ARBA00023136"/>
    </source>
</evidence>
<evidence type="ECO:0000256" key="5">
    <source>
        <dbReference type="ARBA" id="ARBA00022989"/>
    </source>
</evidence>
<feature type="domain" description="Laminin G" evidence="10">
    <location>
        <begin position="25"/>
        <end position="209"/>
    </location>
</feature>
<feature type="domain" description="Laminin G" evidence="10">
    <location>
        <begin position="869"/>
        <end position="1042"/>
    </location>
</feature>
<keyword evidence="5" id="KW-1133">Transmembrane helix</keyword>
<comment type="caution">
    <text evidence="8">Lacks conserved residue(s) required for the propagation of feature annotation.</text>
</comment>
<dbReference type="PROSITE" id="PS50026">
    <property type="entry name" value="EGF_3"/>
    <property type="match status" value="2"/>
</dbReference>
<dbReference type="SUPFAM" id="SSF49899">
    <property type="entry name" value="Concanavalin A-like lectins/glucanases"/>
    <property type="match status" value="5"/>
</dbReference>
<dbReference type="AlphaFoldDB" id="A0AAV4EXM2"/>
<dbReference type="Pfam" id="PF00008">
    <property type="entry name" value="EGF"/>
    <property type="match status" value="1"/>
</dbReference>
<proteinExistence type="predicted"/>
<dbReference type="PANTHER" id="PTHR15036">
    <property type="entry name" value="PIKACHURIN-LIKE PROTEIN"/>
    <property type="match status" value="1"/>
</dbReference>
<dbReference type="SMART" id="SM00282">
    <property type="entry name" value="LamG"/>
    <property type="match status" value="5"/>
</dbReference>
<evidence type="ECO:0000313" key="13">
    <source>
        <dbReference type="Proteomes" id="UP000762676"/>
    </source>
</evidence>
<dbReference type="PROSITE" id="PS50025">
    <property type="entry name" value="LAM_G_DOMAIN"/>
    <property type="match status" value="5"/>
</dbReference>
<keyword evidence="4" id="KW-0677">Repeat</keyword>
<evidence type="ECO:0000256" key="1">
    <source>
        <dbReference type="ARBA" id="ARBA00004479"/>
    </source>
</evidence>
<dbReference type="SMART" id="SM00181">
    <property type="entry name" value="EGF"/>
    <property type="match status" value="2"/>
</dbReference>
<dbReference type="InterPro" id="IPR050372">
    <property type="entry name" value="Neurexin-related_CASP"/>
</dbReference>
<dbReference type="CDD" id="cd00110">
    <property type="entry name" value="LamG"/>
    <property type="match status" value="5"/>
</dbReference>
<reference evidence="12 13" key="1">
    <citation type="journal article" date="2021" name="Elife">
        <title>Chloroplast acquisition without the gene transfer in kleptoplastic sea slugs, Plakobranchus ocellatus.</title>
        <authorList>
            <person name="Maeda T."/>
            <person name="Takahashi S."/>
            <person name="Yoshida T."/>
            <person name="Shimamura S."/>
            <person name="Takaki Y."/>
            <person name="Nagai Y."/>
            <person name="Toyoda A."/>
            <person name="Suzuki Y."/>
            <person name="Arimoto A."/>
            <person name="Ishii H."/>
            <person name="Satoh N."/>
            <person name="Nishiyama T."/>
            <person name="Hasebe M."/>
            <person name="Maruyama T."/>
            <person name="Minagawa J."/>
            <person name="Obokata J."/>
            <person name="Shigenobu S."/>
        </authorList>
    </citation>
    <scope>NUCLEOTIDE SEQUENCE [LARGE SCALE GENOMIC DNA]</scope>
</reference>
<feature type="domain" description="Laminin G" evidence="10">
    <location>
        <begin position="647"/>
        <end position="825"/>
    </location>
</feature>
<dbReference type="CDD" id="cd00054">
    <property type="entry name" value="EGF_CA"/>
    <property type="match status" value="1"/>
</dbReference>
<name>A0AAV4EXM2_9GAST</name>
<evidence type="ECO:0000313" key="12">
    <source>
        <dbReference type="EMBL" id="GFR65060.1"/>
    </source>
</evidence>
<dbReference type="EMBL" id="BMAT01007478">
    <property type="protein sequence ID" value="GFR65060.1"/>
    <property type="molecule type" value="Genomic_DNA"/>
</dbReference>
<feature type="region of interest" description="Disordered" evidence="9">
    <location>
        <begin position="566"/>
        <end position="599"/>
    </location>
</feature>
<dbReference type="Gene3D" id="2.60.120.200">
    <property type="match status" value="5"/>
</dbReference>
<keyword evidence="13" id="KW-1185">Reference proteome</keyword>
<feature type="domain" description="Laminin G" evidence="10">
    <location>
        <begin position="216"/>
        <end position="398"/>
    </location>
</feature>
<comment type="subcellular location">
    <subcellularLocation>
        <location evidence="1">Membrane</location>
        <topology evidence="1">Single-pass type I membrane protein</topology>
    </subcellularLocation>
</comment>
<evidence type="ECO:0000256" key="4">
    <source>
        <dbReference type="ARBA" id="ARBA00022737"/>
    </source>
</evidence>
<dbReference type="GO" id="GO:0016020">
    <property type="term" value="C:membrane"/>
    <property type="evidence" value="ECO:0007669"/>
    <property type="project" value="UniProtKB-SubCell"/>
</dbReference>
<keyword evidence="2 8" id="KW-0245">EGF-like domain</keyword>
<feature type="domain" description="Laminin G" evidence="10">
    <location>
        <begin position="441"/>
        <end position="638"/>
    </location>
</feature>
<evidence type="ECO:0000256" key="2">
    <source>
        <dbReference type="ARBA" id="ARBA00022536"/>
    </source>
</evidence>
<feature type="domain" description="EGF-like" evidence="11">
    <location>
        <begin position="401"/>
        <end position="438"/>
    </location>
</feature>
<protein>
    <submittedName>
        <fullName evidence="12">Neurexin</fullName>
    </submittedName>
</protein>
<gene>
    <name evidence="12" type="ORF">ElyMa_003646800</name>
</gene>
<accession>A0AAV4EXM2</accession>
<dbReference type="InterPro" id="IPR001791">
    <property type="entry name" value="Laminin_G"/>
</dbReference>
<dbReference type="InterPro" id="IPR000742">
    <property type="entry name" value="EGF"/>
</dbReference>
<feature type="region of interest" description="Disordered" evidence="9">
    <location>
        <begin position="1038"/>
        <end position="1070"/>
    </location>
</feature>
<evidence type="ECO:0000256" key="9">
    <source>
        <dbReference type="SAM" id="MobiDB-lite"/>
    </source>
</evidence>
<dbReference type="Gene3D" id="2.10.25.10">
    <property type="entry name" value="Laminin"/>
    <property type="match status" value="2"/>
</dbReference>
<dbReference type="FunFam" id="2.10.25.10:FF:000029">
    <property type="entry name" value="neurexin-1 isoform X1"/>
    <property type="match status" value="1"/>
</dbReference>
<comment type="caution">
    <text evidence="12">The sequence shown here is derived from an EMBL/GenBank/DDBJ whole genome shotgun (WGS) entry which is preliminary data.</text>
</comment>
<evidence type="ECO:0000259" key="11">
    <source>
        <dbReference type="PROSITE" id="PS50026"/>
    </source>
</evidence>
<keyword evidence="7" id="KW-1015">Disulfide bond</keyword>
<sequence length="1084" mass="120805">MVVDNYVPFTRKAVGAETTEKTPLDATFLGAQFITYNFVGQDKVMVSNKDNIHLDFRTKQANSLLFYLGNFDDYIIVLLEDGGIVVKVNLGAGKLQREIRPPNVRFDDNKWHQLHIRREAQDLNVEVDGMHRSFGSTTGQYVRLSSSVLYVAGSPNPKELAKNDKITNFKGCMRKVKYRSDTNAGIPITDLVRSESRLTVVGEVLYDKCKDLVDSHPVTFATPESYITVATWDKSIKKGSIAFQFRTEEQGGLMMYSNGDRDSKDYFALEIMDGKLYLAFKMGEDTQKIKASDASVSDGNPHDVFFEYNQHRGSISVDGRKTQFSSATSSDSFDFHGELYVGGVGPAVNVSALPKEIWSAMFGLFYVGCFQDLVINGNMVDLAGNAKQQNRSNVVAYCNKMEPQCLSHPCTHQGKCVEGWNRFTCDCRATGYTGNVCQTAAVTLRFDGTQYLQVTMSEQSVTQAEDISLRFRTMHGSGILFHSVGTGGDSMELYLEKGALYLSIIVGSGAKTLSAGHTLGDDRWHTVIIHRRLNNVEVRIDSDRAVTDHIPGNKFAMKTSKIVVGQTASSQHDGTVPHRRRNERSVQPGSPMLRDGHRSTPGRYSGFIGSMQSFLFNGKDFFHMASLGHGSIDKTAHIDPDEHVVREPVTFKSVDAYAVLPRLLAHDKFSISLQFKTTEKDGLMLYNGGSGNDFFALELSNGFLYYVYNMGEGEQRVRANVIRPLNDNKWHELRLLRVEITQQLLRVDDNTPTIDDLSEAKNTRFDLDGKLYLGGVEKTMYPSLPKMIASRHGFVGCLASLDLNGYLPNVMREAKPITESVGDGCRGPITKCVNDSCANLGRCVQQWITYSCDCDMTSYSGPMCTDESVSYKFGRHPGLITFTYPKGQRPSTRSDSIAFGFQTTQENAVMLRIDSENFGDFIQVEVDNSKVYVLYNMGTINHPIGCYTPNISDGNYHVVRFTRTGANASLQVDSQRPVTKNPTGQQTHTFNNQAFIKIGGNRAHNMSIIKHFEGVISGLVLNGVRISELAKEKDPRIEKEGSVSLYRRRPRTAKPDLFPDDEDLGEMQSTQPVSFPVFTFHSSD</sequence>
<evidence type="ECO:0000256" key="3">
    <source>
        <dbReference type="ARBA" id="ARBA00022692"/>
    </source>
</evidence>
<organism evidence="12 13">
    <name type="scientific">Elysia marginata</name>
    <dbReference type="NCBI Taxonomy" id="1093978"/>
    <lineage>
        <taxon>Eukaryota</taxon>
        <taxon>Metazoa</taxon>
        <taxon>Spiralia</taxon>
        <taxon>Lophotrochozoa</taxon>
        <taxon>Mollusca</taxon>
        <taxon>Gastropoda</taxon>
        <taxon>Heterobranchia</taxon>
        <taxon>Euthyneura</taxon>
        <taxon>Panpulmonata</taxon>
        <taxon>Sacoglossa</taxon>
        <taxon>Placobranchoidea</taxon>
        <taxon>Plakobranchidae</taxon>
        <taxon>Elysia</taxon>
    </lineage>
</organism>
<evidence type="ECO:0000256" key="8">
    <source>
        <dbReference type="PROSITE-ProRule" id="PRU00076"/>
    </source>
</evidence>
<evidence type="ECO:0000259" key="10">
    <source>
        <dbReference type="PROSITE" id="PS50025"/>
    </source>
</evidence>
<keyword evidence="3" id="KW-0812">Transmembrane</keyword>
<keyword evidence="6" id="KW-0472">Membrane</keyword>